<dbReference type="PROSITE" id="PS00588">
    <property type="entry name" value="FLAGELLA_BB_ROD"/>
    <property type="match status" value="1"/>
</dbReference>
<reference evidence="2 3" key="1">
    <citation type="submission" date="2016-11" db="EMBL/GenBank/DDBJ databases">
        <title>Study of marine rhodopsin-containing bacteria.</title>
        <authorList>
            <person name="Yoshizawa S."/>
            <person name="Kumagai Y."/>
            <person name="Kogure K."/>
        </authorList>
    </citation>
    <scope>NUCLEOTIDE SEQUENCE [LARGE SCALE GENOMIC DNA]</scope>
    <source>
        <strain evidence="2 3">SAORIC-28</strain>
    </source>
</reference>
<name>A0A271IY97_9BACT</name>
<keyword evidence="2" id="KW-0282">Flagellum</keyword>
<evidence type="ECO:0000313" key="2">
    <source>
        <dbReference type="EMBL" id="PAP75774.1"/>
    </source>
</evidence>
<dbReference type="EMBL" id="MQWD01000001">
    <property type="protein sequence ID" value="PAP75774.1"/>
    <property type="molecule type" value="Genomic_DNA"/>
</dbReference>
<accession>A0A271IY97</accession>
<keyword evidence="3" id="KW-1185">Reference proteome</keyword>
<proteinExistence type="predicted"/>
<dbReference type="InterPro" id="IPR001444">
    <property type="entry name" value="Flag_bb_rod_N"/>
</dbReference>
<dbReference type="Proteomes" id="UP000216339">
    <property type="component" value="Unassembled WGS sequence"/>
</dbReference>
<dbReference type="AlphaFoldDB" id="A0A271IY97"/>
<comment type="caution">
    <text evidence="2">The sequence shown here is derived from an EMBL/GenBank/DDBJ whole genome shotgun (WGS) entry which is preliminary data.</text>
</comment>
<protein>
    <submittedName>
        <fullName evidence="2">Flagellar biosynthesis protein FlgB</fullName>
    </submittedName>
</protein>
<evidence type="ECO:0000259" key="1">
    <source>
        <dbReference type="Pfam" id="PF00460"/>
    </source>
</evidence>
<sequence>MTPPPLRLLQNAMQAYTYRLESLASNVANLDTPGYNRLAVRFEESLQDARRSADGDVDAVAAEMVEEGRAPLLEDELMEIADTQMRVQLATRALHEHFARIRTGITGRAG</sequence>
<dbReference type="InterPro" id="IPR019776">
    <property type="entry name" value="Flagellar_basal_body_rod_CS"/>
</dbReference>
<feature type="domain" description="Flagellar basal body rod protein N-terminal" evidence="1">
    <location>
        <begin position="6"/>
        <end position="35"/>
    </location>
</feature>
<evidence type="ECO:0000313" key="3">
    <source>
        <dbReference type="Proteomes" id="UP000216339"/>
    </source>
</evidence>
<keyword evidence="2" id="KW-0966">Cell projection</keyword>
<dbReference type="OrthoDB" id="9788334at2"/>
<dbReference type="Pfam" id="PF00460">
    <property type="entry name" value="Flg_bb_rod"/>
    <property type="match status" value="1"/>
</dbReference>
<organism evidence="2 3">
    <name type="scientific">Rubrivirga marina</name>
    <dbReference type="NCBI Taxonomy" id="1196024"/>
    <lineage>
        <taxon>Bacteria</taxon>
        <taxon>Pseudomonadati</taxon>
        <taxon>Rhodothermota</taxon>
        <taxon>Rhodothermia</taxon>
        <taxon>Rhodothermales</taxon>
        <taxon>Rubricoccaceae</taxon>
        <taxon>Rubrivirga</taxon>
    </lineage>
</organism>
<gene>
    <name evidence="2" type="ORF">BSZ37_04625</name>
</gene>
<keyword evidence="2" id="KW-0969">Cilium</keyword>
<dbReference type="RefSeq" id="WP_095509418.1">
    <property type="nucleotide sequence ID" value="NZ_MQWD01000001.1"/>
</dbReference>